<feature type="region of interest" description="Disordered" evidence="2">
    <location>
        <begin position="131"/>
        <end position="155"/>
    </location>
</feature>
<sequence length="740" mass="83617">MLYKKVFRALSQSMLKLRYRKHGFGGHKRNRELEQQIAAYEIEERAHSTPAGTSRPHSQNTPDLGIATAQFLEDDGAGINGGNIKKSVTLGSKTVNAFARDDYDLSPYLHRDDKQIPIDTPRAPVENITFRRKTRSPTRREPRLPDIQDTSYVDPSASRKNAQYIKPATYDGTTSWLDYKVRAMGQENSPDVKVTSELNDVNASILDLQKSMEIIMKELKELKGKSEKRFSNVDWKKSAICHNCGNKGVVEDAWMFIEASICGLGICMLVDTGATLSVLRKEIFDKISSKTATLNSLEKVGHPVLSANSEPLKVYGKLDLPKTIDKLISDSTVAVADISVDAILDFLLKFDGVVDVTKHILKIRDNSISMIRKGHIGCFRVSMADTIHIPPRSEIVTNCNVCIPDKERLPEGASIIEGDDEFLKSEKGLIGKILVSNNEVVPVRLMNLSPQVQVIHSGTVVANLSPVDDVIEGPTDITDDKIDTTELDELKSEDCERLSDRKTMPQMKTTPRKERKCPMCKFKSFDMDEITKNITECGLKQLNKRYRCDRQDCEFATNKMGNLTRHKKRHAELDQQVSPKAISTTTTDKQDQTTKSVLVVDEEKRKETDVDEEDSDNEWKEADPGNLHNIICDVSETESEKEVQHKEKDQEEVHIGRIYRKPTVPLPIFAPKRKEPFVSSSGVPARPEICRPSSLFSTSATQMEKKVRRIEWTITKWKEGDRAHGHDRRRVIQRENFCPE</sequence>
<dbReference type="GO" id="GO:0008270">
    <property type="term" value="F:zinc ion binding"/>
    <property type="evidence" value="ECO:0007669"/>
    <property type="project" value="UniProtKB-KW"/>
</dbReference>
<dbReference type="InterPro" id="IPR021109">
    <property type="entry name" value="Peptidase_aspartic_dom_sf"/>
</dbReference>
<dbReference type="Proteomes" id="UP000005408">
    <property type="component" value="Unassembled WGS sequence"/>
</dbReference>
<evidence type="ECO:0000313" key="5">
    <source>
        <dbReference type="Proteomes" id="UP000005408"/>
    </source>
</evidence>
<evidence type="ECO:0000256" key="2">
    <source>
        <dbReference type="SAM" id="MobiDB-lite"/>
    </source>
</evidence>
<evidence type="ECO:0000256" key="1">
    <source>
        <dbReference type="PROSITE-ProRule" id="PRU00042"/>
    </source>
</evidence>
<accession>A0A8W8LQ00</accession>
<dbReference type="GO" id="GO:0006508">
    <property type="term" value="P:proteolysis"/>
    <property type="evidence" value="ECO:0007669"/>
    <property type="project" value="InterPro"/>
</dbReference>
<proteinExistence type="predicted"/>
<keyword evidence="1" id="KW-0479">Metal-binding</keyword>
<reference evidence="4" key="1">
    <citation type="submission" date="2022-08" db="UniProtKB">
        <authorList>
            <consortium name="EnsemblMetazoa"/>
        </authorList>
    </citation>
    <scope>IDENTIFICATION</scope>
    <source>
        <strain evidence="4">05x7-T-G4-1.051#20</strain>
    </source>
</reference>
<dbReference type="Gene3D" id="2.40.70.10">
    <property type="entry name" value="Acid Proteases"/>
    <property type="match status" value="1"/>
</dbReference>
<feature type="region of interest" description="Disordered" evidence="2">
    <location>
        <begin position="566"/>
        <end position="625"/>
    </location>
</feature>
<organism evidence="4 5">
    <name type="scientific">Magallana gigas</name>
    <name type="common">Pacific oyster</name>
    <name type="synonym">Crassostrea gigas</name>
    <dbReference type="NCBI Taxonomy" id="29159"/>
    <lineage>
        <taxon>Eukaryota</taxon>
        <taxon>Metazoa</taxon>
        <taxon>Spiralia</taxon>
        <taxon>Lophotrochozoa</taxon>
        <taxon>Mollusca</taxon>
        <taxon>Bivalvia</taxon>
        <taxon>Autobranchia</taxon>
        <taxon>Pteriomorphia</taxon>
        <taxon>Ostreida</taxon>
        <taxon>Ostreoidea</taxon>
        <taxon>Ostreidae</taxon>
        <taxon>Magallana</taxon>
    </lineage>
</organism>
<evidence type="ECO:0000259" key="3">
    <source>
        <dbReference type="PROSITE" id="PS50157"/>
    </source>
</evidence>
<dbReference type="InterPro" id="IPR013087">
    <property type="entry name" value="Znf_C2H2_type"/>
</dbReference>
<keyword evidence="1" id="KW-0862">Zinc</keyword>
<dbReference type="PROSITE" id="PS50157">
    <property type="entry name" value="ZINC_FINGER_C2H2_2"/>
    <property type="match status" value="1"/>
</dbReference>
<dbReference type="GO" id="GO:0004190">
    <property type="term" value="F:aspartic-type endopeptidase activity"/>
    <property type="evidence" value="ECO:0007669"/>
    <property type="project" value="InterPro"/>
</dbReference>
<protein>
    <recommendedName>
        <fullName evidence="3">C2H2-type domain-containing protein</fullName>
    </recommendedName>
</protein>
<dbReference type="PROSITE" id="PS00141">
    <property type="entry name" value="ASP_PROTEASE"/>
    <property type="match status" value="1"/>
</dbReference>
<name>A0A8W8LQ00_MAGGI</name>
<keyword evidence="5" id="KW-1185">Reference proteome</keyword>
<dbReference type="EnsemblMetazoa" id="G28488.1">
    <property type="protein sequence ID" value="G28488.1:cds"/>
    <property type="gene ID" value="G28488"/>
</dbReference>
<evidence type="ECO:0000313" key="4">
    <source>
        <dbReference type="EnsemblMetazoa" id="G28488.1:cds"/>
    </source>
</evidence>
<keyword evidence="1" id="KW-0863">Zinc-finger</keyword>
<dbReference type="InterPro" id="IPR001969">
    <property type="entry name" value="Aspartic_peptidase_AS"/>
</dbReference>
<feature type="domain" description="C2H2-type" evidence="3">
    <location>
        <begin position="546"/>
        <end position="575"/>
    </location>
</feature>
<dbReference type="AlphaFoldDB" id="A0A8W8LQ00"/>